<dbReference type="AlphaFoldDB" id="A0A0N1I1P3"/>
<evidence type="ECO:0000259" key="9">
    <source>
        <dbReference type="Pfam" id="PF01266"/>
    </source>
</evidence>
<dbReference type="Proteomes" id="UP000038009">
    <property type="component" value="Unassembled WGS sequence"/>
</dbReference>
<evidence type="ECO:0000256" key="8">
    <source>
        <dbReference type="ARBA" id="ARBA00041137"/>
    </source>
</evidence>
<evidence type="ECO:0000313" key="10">
    <source>
        <dbReference type="EMBL" id="KPI90165.1"/>
    </source>
</evidence>
<dbReference type="OMA" id="GVHFTRM"/>
<dbReference type="OrthoDB" id="498204at2759"/>
<evidence type="ECO:0000256" key="1">
    <source>
        <dbReference type="ARBA" id="ARBA00001974"/>
    </source>
</evidence>
<evidence type="ECO:0000256" key="6">
    <source>
        <dbReference type="ARBA" id="ARBA00037941"/>
    </source>
</evidence>
<dbReference type="GO" id="GO:0047545">
    <property type="term" value="F:(S)-2-hydroxyglutarate dehydrogenase activity"/>
    <property type="evidence" value="ECO:0007669"/>
    <property type="project" value="UniProtKB-EC"/>
</dbReference>
<dbReference type="Pfam" id="PF01266">
    <property type="entry name" value="DAO"/>
    <property type="match status" value="1"/>
</dbReference>
<keyword evidence="2" id="KW-0285">Flavoprotein</keyword>
<dbReference type="InterPro" id="IPR036188">
    <property type="entry name" value="FAD/NAD-bd_sf"/>
</dbReference>
<reference evidence="10 11" key="1">
    <citation type="journal article" date="2015" name="PLoS Pathog.">
        <title>Leptomonas seymouri: Adaptations to the Dixenous Life Cycle Analyzed by Genome Sequencing, Transcriptome Profiling and Co-infection with Leishmania donovani.</title>
        <authorList>
            <person name="Kraeva N."/>
            <person name="Butenko A."/>
            <person name="Hlavacova J."/>
            <person name="Kostygov A."/>
            <person name="Myskova J."/>
            <person name="Grybchuk D."/>
            <person name="Lestinova T."/>
            <person name="Votypka J."/>
            <person name="Volf P."/>
            <person name="Opperdoes F."/>
            <person name="Flegontov P."/>
            <person name="Lukes J."/>
            <person name="Yurchenko V."/>
        </authorList>
    </citation>
    <scope>NUCLEOTIDE SEQUENCE [LARGE SCALE GENOMIC DNA]</scope>
    <source>
        <strain evidence="10 11">ATCC 30220</strain>
    </source>
</reference>
<dbReference type="SUPFAM" id="SSF51905">
    <property type="entry name" value="FAD/NAD(P)-binding domain"/>
    <property type="match status" value="1"/>
</dbReference>
<sequence length="454" mass="49392">MLHLDYCVIGGGIVGLAVGAALSPFGSVAVLERNGQLIHETSSRNSGVVHSGLYYPADSLKTTLCREGNRNIWRLQQKYPNAIHAKRIGKWIGACNSSEDAQLEGLAQKMKERQIQYKMIPQSKAYREEPLVRMHTIVNSTDTGIIDVCTLADFYRRVVEASSEGYVLCNTEVTKVELPEKTKQRETKSGRAPVKLTVSSSCSDRSINNSSSSNSGDPYTIEVDKAVVCAAGLHSNTLWSCLSCGGAAVAQPSSHRLYACKGRYAGYRGKAPVSRLVYPCPLPNLVGLGVHSVVDVAGQVRFGPDAVYVDSFNDVSVASSASEEEAFLDSQYNAVRRYIPSIERKKFFPDFAGIRPKLAQGGEGFRDFLIEYIDQVVEAEETLAPSGSLTPVMKSVKNGDNPHEGEAAVVWLNGIESPGLTASSAIGDYVTSWLVGSKKFSEYFPPWRDETDAL</sequence>
<dbReference type="InterPro" id="IPR006076">
    <property type="entry name" value="FAD-dep_OxRdtase"/>
</dbReference>
<accession>A0A0N1I1P3</accession>
<evidence type="ECO:0000256" key="5">
    <source>
        <dbReference type="ARBA" id="ARBA00036066"/>
    </source>
</evidence>
<evidence type="ECO:0000256" key="7">
    <source>
        <dbReference type="ARBA" id="ARBA00038878"/>
    </source>
</evidence>
<dbReference type="Gene3D" id="3.30.9.10">
    <property type="entry name" value="D-Amino Acid Oxidase, subunit A, domain 2"/>
    <property type="match status" value="1"/>
</dbReference>
<protein>
    <recommendedName>
        <fullName evidence="8">L-2-hydroxyglutarate dehydrogenase, mitochondrial</fullName>
        <ecNumber evidence="7">1.1.99.2</ecNumber>
    </recommendedName>
</protein>
<feature type="domain" description="FAD dependent oxidoreductase" evidence="9">
    <location>
        <begin position="5"/>
        <end position="433"/>
    </location>
</feature>
<name>A0A0N1I1P3_LEPSE</name>
<evidence type="ECO:0000256" key="2">
    <source>
        <dbReference type="ARBA" id="ARBA00022630"/>
    </source>
</evidence>
<comment type="caution">
    <text evidence="10">The sequence shown here is derived from an EMBL/GenBank/DDBJ whole genome shotgun (WGS) entry which is preliminary data.</text>
</comment>
<dbReference type="EC" id="1.1.99.2" evidence="7"/>
<dbReference type="VEuPathDB" id="TriTrypDB:Lsey_0009_0140"/>
<gene>
    <name evidence="10" type="ORF">ABL78_0683</name>
</gene>
<evidence type="ECO:0000256" key="3">
    <source>
        <dbReference type="ARBA" id="ARBA00022827"/>
    </source>
</evidence>
<comment type="similarity">
    <text evidence="6">Belongs to the L2HGDH family.</text>
</comment>
<comment type="catalytic activity">
    <reaction evidence="5">
        <text>(S)-2-hydroxyglutarate + A = 2-oxoglutarate + AH2</text>
        <dbReference type="Rhea" id="RHEA:21252"/>
        <dbReference type="ChEBI" id="CHEBI:13193"/>
        <dbReference type="ChEBI" id="CHEBI:16782"/>
        <dbReference type="ChEBI" id="CHEBI:16810"/>
        <dbReference type="ChEBI" id="CHEBI:17499"/>
        <dbReference type="EC" id="1.1.99.2"/>
    </reaction>
</comment>
<evidence type="ECO:0000256" key="4">
    <source>
        <dbReference type="ARBA" id="ARBA00023002"/>
    </source>
</evidence>
<keyword evidence="3" id="KW-0274">FAD</keyword>
<dbReference type="EMBL" id="LJSK01000009">
    <property type="protein sequence ID" value="KPI90165.1"/>
    <property type="molecule type" value="Genomic_DNA"/>
</dbReference>
<dbReference type="PANTHER" id="PTHR43104:SF4">
    <property type="entry name" value="L-2-HYDROXYGLUTARATE DEHYDROGENASE, MITOCHONDRIAL"/>
    <property type="match status" value="1"/>
</dbReference>
<dbReference type="Gene3D" id="3.50.50.60">
    <property type="entry name" value="FAD/NAD(P)-binding domain"/>
    <property type="match status" value="1"/>
</dbReference>
<keyword evidence="11" id="KW-1185">Reference proteome</keyword>
<dbReference type="PANTHER" id="PTHR43104">
    <property type="entry name" value="L-2-HYDROXYGLUTARATE DEHYDROGENASE, MITOCHONDRIAL"/>
    <property type="match status" value="1"/>
</dbReference>
<evidence type="ECO:0000313" key="11">
    <source>
        <dbReference type="Proteomes" id="UP000038009"/>
    </source>
</evidence>
<comment type="cofactor">
    <cofactor evidence="1">
        <name>FAD</name>
        <dbReference type="ChEBI" id="CHEBI:57692"/>
    </cofactor>
</comment>
<proteinExistence type="inferred from homology"/>
<organism evidence="10 11">
    <name type="scientific">Leptomonas seymouri</name>
    <dbReference type="NCBI Taxonomy" id="5684"/>
    <lineage>
        <taxon>Eukaryota</taxon>
        <taxon>Discoba</taxon>
        <taxon>Euglenozoa</taxon>
        <taxon>Kinetoplastea</taxon>
        <taxon>Metakinetoplastina</taxon>
        <taxon>Trypanosomatida</taxon>
        <taxon>Trypanosomatidae</taxon>
        <taxon>Leishmaniinae</taxon>
        <taxon>Leptomonas</taxon>
    </lineage>
</organism>
<keyword evidence="4" id="KW-0560">Oxidoreductase</keyword>